<dbReference type="InterPro" id="IPR036249">
    <property type="entry name" value="Thioredoxin-like_sf"/>
</dbReference>
<reference evidence="3" key="1">
    <citation type="submission" date="2013-12" db="EMBL/GenBank/DDBJ databases">
        <title>The Genome Sequence of Aphanomyces invadans NJM9701.</title>
        <authorList>
            <consortium name="The Broad Institute Genomics Platform"/>
            <person name="Russ C."/>
            <person name="Tyler B."/>
            <person name="van West P."/>
            <person name="Dieguez-Uribeondo J."/>
            <person name="Young S.K."/>
            <person name="Zeng Q."/>
            <person name="Gargeya S."/>
            <person name="Fitzgerald M."/>
            <person name="Abouelleil A."/>
            <person name="Alvarado L."/>
            <person name="Chapman S.B."/>
            <person name="Gainer-Dewar J."/>
            <person name="Goldberg J."/>
            <person name="Griggs A."/>
            <person name="Gujja S."/>
            <person name="Hansen M."/>
            <person name="Howarth C."/>
            <person name="Imamovic A."/>
            <person name="Ireland A."/>
            <person name="Larimer J."/>
            <person name="McCowan C."/>
            <person name="Murphy C."/>
            <person name="Pearson M."/>
            <person name="Poon T.W."/>
            <person name="Priest M."/>
            <person name="Roberts A."/>
            <person name="Saif S."/>
            <person name="Shea T."/>
            <person name="Sykes S."/>
            <person name="Wortman J."/>
            <person name="Nusbaum C."/>
            <person name="Birren B."/>
        </authorList>
    </citation>
    <scope>NUCLEOTIDE SEQUENCE [LARGE SCALE GENOMIC DNA]</scope>
    <source>
        <strain evidence="3">NJM9701</strain>
    </source>
</reference>
<accession>A0A024TFK4</accession>
<dbReference type="GO" id="GO:0034599">
    <property type="term" value="P:cellular response to oxidative stress"/>
    <property type="evidence" value="ECO:0007669"/>
    <property type="project" value="TreeGrafter"/>
</dbReference>
<dbReference type="OrthoDB" id="418495at2759"/>
<dbReference type="Gene3D" id="3.40.30.10">
    <property type="entry name" value="Glutaredoxin"/>
    <property type="match status" value="1"/>
</dbReference>
<evidence type="ECO:0000256" key="2">
    <source>
        <dbReference type="SAM" id="SignalP"/>
    </source>
</evidence>
<dbReference type="GO" id="GO:0005737">
    <property type="term" value="C:cytoplasm"/>
    <property type="evidence" value="ECO:0007669"/>
    <property type="project" value="TreeGrafter"/>
</dbReference>
<proteinExistence type="predicted"/>
<feature type="chain" id="PRO_5001534253" evidence="2">
    <location>
        <begin position="18"/>
        <end position="241"/>
    </location>
</feature>
<sequence>MRCLILLWLMLTAVAAAAWFDDHAVDEAWVVRTTTTKPKPTTTKPTVKPTTVTPTTTPAPGPVTAKEWIDKVVASNGCVDFASKVCEACVKTKILFDSLGANNVKVIELETLVTSPTGAEVRSALILSTGSNLTPYVYISGKYVGGYDQLALLHSKGQLLPMLQAAGCIAGGPTTTPQPTTAAPTTSLSPTPAPTTTIPGTCPLTCKTCYWPKGDECLGTRVTKNDCAVFMESHSTKWCGA</sequence>
<dbReference type="EMBL" id="KI913997">
    <property type="protein sequence ID" value="ETV92823.1"/>
    <property type="molecule type" value="Genomic_DNA"/>
</dbReference>
<protein>
    <submittedName>
        <fullName evidence="3">Uncharacterized protein</fullName>
    </submittedName>
</protein>
<dbReference type="PROSITE" id="PS51354">
    <property type="entry name" value="GLUTAREDOXIN_2"/>
    <property type="match status" value="1"/>
</dbReference>
<dbReference type="VEuPathDB" id="FungiDB:H310_13030"/>
<feature type="signal peptide" evidence="2">
    <location>
        <begin position="1"/>
        <end position="17"/>
    </location>
</feature>
<dbReference type="RefSeq" id="XP_008878593.1">
    <property type="nucleotide sequence ID" value="XM_008880371.1"/>
</dbReference>
<evidence type="ECO:0000313" key="3">
    <source>
        <dbReference type="EMBL" id="ETV92823.1"/>
    </source>
</evidence>
<dbReference type="PANTHER" id="PTHR45694">
    <property type="entry name" value="GLUTAREDOXIN 2"/>
    <property type="match status" value="1"/>
</dbReference>
<dbReference type="AlphaFoldDB" id="A0A024TFK4"/>
<dbReference type="eggNOG" id="KOG1752">
    <property type="taxonomic scope" value="Eukaryota"/>
</dbReference>
<dbReference type="GeneID" id="20090080"/>
<feature type="region of interest" description="Disordered" evidence="1">
    <location>
        <begin position="36"/>
        <end position="60"/>
    </location>
</feature>
<gene>
    <name evidence="3" type="ORF">H310_13030</name>
</gene>
<keyword evidence="2" id="KW-0732">Signal</keyword>
<dbReference type="STRING" id="157072.A0A024TFK4"/>
<dbReference type="PANTHER" id="PTHR45694:SF18">
    <property type="entry name" value="GLUTAREDOXIN-1-RELATED"/>
    <property type="match status" value="1"/>
</dbReference>
<evidence type="ECO:0000256" key="1">
    <source>
        <dbReference type="SAM" id="MobiDB-lite"/>
    </source>
</evidence>
<organism evidence="3">
    <name type="scientific">Aphanomyces invadans</name>
    <dbReference type="NCBI Taxonomy" id="157072"/>
    <lineage>
        <taxon>Eukaryota</taxon>
        <taxon>Sar</taxon>
        <taxon>Stramenopiles</taxon>
        <taxon>Oomycota</taxon>
        <taxon>Saprolegniomycetes</taxon>
        <taxon>Saprolegniales</taxon>
        <taxon>Verrucalvaceae</taxon>
        <taxon>Aphanomyces</taxon>
    </lineage>
</organism>
<name>A0A024TFK4_9STRA</name>
<dbReference type="GO" id="GO:0015038">
    <property type="term" value="F:glutathione disulfide oxidoreductase activity"/>
    <property type="evidence" value="ECO:0007669"/>
    <property type="project" value="TreeGrafter"/>
</dbReference>
<dbReference type="SUPFAM" id="SSF52833">
    <property type="entry name" value="Thioredoxin-like"/>
    <property type="match status" value="1"/>
</dbReference>